<protein>
    <submittedName>
        <fullName evidence="1">Uncharacterized protein</fullName>
    </submittedName>
</protein>
<dbReference type="EMBL" id="MU795051">
    <property type="protein sequence ID" value="KAJ3811649.1"/>
    <property type="molecule type" value="Genomic_DNA"/>
</dbReference>
<evidence type="ECO:0000313" key="2">
    <source>
        <dbReference type="Proteomes" id="UP001163835"/>
    </source>
</evidence>
<accession>A0ACC1U4L7</accession>
<keyword evidence="2" id="KW-1185">Reference proteome</keyword>
<sequence>MQEPDESEIVERETIDLYDIALLLNYERASSEPRFRNSKLREVATHEFDFRSVMIKTPLWTAHKGAKDGFVFQRIKRAIHDSDESEPDLPSNILSPQVMSSLARDITQLAPSRLETIYWQARGHDGCFKSVAILQYFLDLYAIDPLLRIRLANGREYVTSSSPTSISIVEYDLLVVKHLTLAVVLPDNQTYITGSSDQPRFRHAVVSFDSHPYNGDNEIILDMASMQFGETGRGPGRKGKCMFVLESLGDYKKRLLTVAGGFEKAKVSSRITPDPNQANEAWMWKVAKKAKERWEKRGEHHWCGHCGRPLANGPGLKRCSRCRQVYYCDEEHQKMAWSSHHKSWCRQA</sequence>
<evidence type="ECO:0000313" key="1">
    <source>
        <dbReference type="EMBL" id="KAJ3811649.1"/>
    </source>
</evidence>
<gene>
    <name evidence="1" type="ORF">F5876DRAFT_39214</name>
</gene>
<comment type="caution">
    <text evidence="1">The sequence shown here is derived from an EMBL/GenBank/DDBJ whole genome shotgun (WGS) entry which is preliminary data.</text>
</comment>
<reference evidence="1" key="1">
    <citation type="submission" date="2022-09" db="EMBL/GenBank/DDBJ databases">
        <title>A Global Phylogenomic Analysis of the Shiitake Genus Lentinula.</title>
        <authorList>
            <consortium name="DOE Joint Genome Institute"/>
            <person name="Sierra-Patev S."/>
            <person name="Min B."/>
            <person name="Naranjo-Ortiz M."/>
            <person name="Looney B."/>
            <person name="Konkel Z."/>
            <person name="Slot J.C."/>
            <person name="Sakamoto Y."/>
            <person name="Steenwyk J.L."/>
            <person name="Rokas A."/>
            <person name="Carro J."/>
            <person name="Camarero S."/>
            <person name="Ferreira P."/>
            <person name="Molpeceres G."/>
            <person name="Ruiz-Duenas F.J."/>
            <person name="Serrano A."/>
            <person name="Henrissat B."/>
            <person name="Drula E."/>
            <person name="Hughes K.W."/>
            <person name="Mata J.L."/>
            <person name="Ishikawa N.K."/>
            <person name="Vargas-Isla R."/>
            <person name="Ushijima S."/>
            <person name="Smith C.A."/>
            <person name="Ahrendt S."/>
            <person name="Andreopoulos W."/>
            <person name="He G."/>
            <person name="Labutti K."/>
            <person name="Lipzen A."/>
            <person name="Ng V."/>
            <person name="Riley R."/>
            <person name="Sandor L."/>
            <person name="Barry K."/>
            <person name="Martinez A.T."/>
            <person name="Xiao Y."/>
            <person name="Gibbons J.G."/>
            <person name="Terashima K."/>
            <person name="Grigoriev I.V."/>
            <person name="Hibbett D.S."/>
        </authorList>
    </citation>
    <scope>NUCLEOTIDE SEQUENCE</scope>
    <source>
        <strain evidence="1">TMI1499</strain>
    </source>
</reference>
<proteinExistence type="predicted"/>
<name>A0ACC1U4L7_9AGAR</name>
<dbReference type="Proteomes" id="UP001163835">
    <property type="component" value="Unassembled WGS sequence"/>
</dbReference>
<organism evidence="1 2">
    <name type="scientific">Lentinula aff. lateritia</name>
    <dbReference type="NCBI Taxonomy" id="2804960"/>
    <lineage>
        <taxon>Eukaryota</taxon>
        <taxon>Fungi</taxon>
        <taxon>Dikarya</taxon>
        <taxon>Basidiomycota</taxon>
        <taxon>Agaricomycotina</taxon>
        <taxon>Agaricomycetes</taxon>
        <taxon>Agaricomycetidae</taxon>
        <taxon>Agaricales</taxon>
        <taxon>Marasmiineae</taxon>
        <taxon>Omphalotaceae</taxon>
        <taxon>Lentinula</taxon>
    </lineage>
</organism>